<comment type="caution">
    <text evidence="1">The sequence shown here is derived from an EMBL/GenBank/DDBJ whole genome shotgun (WGS) entry which is preliminary data.</text>
</comment>
<evidence type="ECO:0000313" key="2">
    <source>
        <dbReference type="Proteomes" id="UP000315217"/>
    </source>
</evidence>
<sequence>ALARGGRLVTCGATTGAEAATDIRYIYGRRLSIHGTWMGTKGELHDLMRLVEQARLKPVVHAVFPLEEVVRAQEVMEKSEHFGKLVLKVA</sequence>
<dbReference type="PANTHER" id="PTHR45033">
    <property type="match status" value="1"/>
</dbReference>
<dbReference type="PANTHER" id="PTHR45033:SF2">
    <property type="entry name" value="ZINC-TYPE ALCOHOL DEHYDROGENASE-LIKE PROTEIN C1773.06C"/>
    <property type="match status" value="1"/>
</dbReference>
<proteinExistence type="predicted"/>
<feature type="non-terminal residue" evidence="1">
    <location>
        <position position="1"/>
    </location>
</feature>
<gene>
    <name evidence="1" type="ORF">E6G98_04665</name>
</gene>
<evidence type="ECO:0000313" key="1">
    <source>
        <dbReference type="EMBL" id="TMJ11560.1"/>
    </source>
</evidence>
<dbReference type="AlphaFoldDB" id="A0A537LU93"/>
<dbReference type="SUPFAM" id="SSF51735">
    <property type="entry name" value="NAD(P)-binding Rossmann-fold domains"/>
    <property type="match status" value="1"/>
</dbReference>
<accession>A0A537LU93</accession>
<dbReference type="InterPro" id="IPR052711">
    <property type="entry name" value="Zinc_ADH-like"/>
</dbReference>
<protein>
    <submittedName>
        <fullName evidence="1">Zinc-binding dehydrogenase</fullName>
    </submittedName>
</protein>
<reference evidence="1 2" key="1">
    <citation type="journal article" date="2019" name="Nat. Microbiol.">
        <title>Mediterranean grassland soil C-N compound turnover is dependent on rainfall and depth, and is mediated by genomically divergent microorganisms.</title>
        <authorList>
            <person name="Diamond S."/>
            <person name="Andeer P.F."/>
            <person name="Li Z."/>
            <person name="Crits-Christoph A."/>
            <person name="Burstein D."/>
            <person name="Anantharaman K."/>
            <person name="Lane K.R."/>
            <person name="Thomas B.C."/>
            <person name="Pan C."/>
            <person name="Northen T.R."/>
            <person name="Banfield J.F."/>
        </authorList>
    </citation>
    <scope>NUCLEOTIDE SEQUENCE [LARGE SCALE GENOMIC DNA]</scope>
    <source>
        <strain evidence="1">NP_1</strain>
    </source>
</reference>
<dbReference type="EMBL" id="VBAI01000059">
    <property type="protein sequence ID" value="TMJ11560.1"/>
    <property type="molecule type" value="Genomic_DNA"/>
</dbReference>
<dbReference type="Gene3D" id="3.90.180.10">
    <property type="entry name" value="Medium-chain alcohol dehydrogenases, catalytic domain"/>
    <property type="match status" value="1"/>
</dbReference>
<dbReference type="Proteomes" id="UP000315217">
    <property type="component" value="Unassembled WGS sequence"/>
</dbReference>
<dbReference type="InterPro" id="IPR036291">
    <property type="entry name" value="NAD(P)-bd_dom_sf"/>
</dbReference>
<dbReference type="Pfam" id="PF13602">
    <property type="entry name" value="ADH_zinc_N_2"/>
    <property type="match status" value="1"/>
</dbReference>
<organism evidence="1 2">
    <name type="scientific">Candidatus Segetimicrobium genomatis</name>
    <dbReference type="NCBI Taxonomy" id="2569760"/>
    <lineage>
        <taxon>Bacteria</taxon>
        <taxon>Bacillati</taxon>
        <taxon>Candidatus Sysuimicrobiota</taxon>
        <taxon>Candidatus Sysuimicrobiia</taxon>
        <taxon>Candidatus Sysuimicrobiales</taxon>
        <taxon>Candidatus Segetimicrobiaceae</taxon>
        <taxon>Candidatus Segetimicrobium</taxon>
    </lineage>
</organism>
<name>A0A537LU93_9BACT</name>
<dbReference type="Gene3D" id="3.40.50.720">
    <property type="entry name" value="NAD(P)-binding Rossmann-like Domain"/>
    <property type="match status" value="1"/>
</dbReference>